<keyword evidence="2" id="KW-1133">Transmembrane helix</keyword>
<keyword evidence="1" id="KW-0175">Coiled coil</keyword>
<dbReference type="RefSeq" id="WP_009299808.1">
    <property type="nucleotide sequence ID" value="NZ_BAABXX010000001.1"/>
</dbReference>
<proteinExistence type="predicted"/>
<protein>
    <submittedName>
        <fullName evidence="3">Uncharacterized protein</fullName>
    </submittedName>
</protein>
<dbReference type="AlphaFoldDB" id="A0A6N2XU51"/>
<organism evidence="3">
    <name type="scientific">Thomasclavelia ramosa</name>
    <dbReference type="NCBI Taxonomy" id="1547"/>
    <lineage>
        <taxon>Bacteria</taxon>
        <taxon>Bacillati</taxon>
        <taxon>Bacillota</taxon>
        <taxon>Erysipelotrichia</taxon>
        <taxon>Erysipelotrichales</taxon>
        <taxon>Coprobacillaceae</taxon>
        <taxon>Thomasclavelia</taxon>
    </lineage>
</organism>
<dbReference type="EMBL" id="CACRTL010000003">
    <property type="protein sequence ID" value="VYT57855.1"/>
    <property type="molecule type" value="Genomic_DNA"/>
</dbReference>
<reference evidence="3" key="1">
    <citation type="submission" date="2019-11" db="EMBL/GenBank/DDBJ databases">
        <authorList>
            <person name="Feng L."/>
        </authorList>
    </citation>
    <scope>NUCLEOTIDE SEQUENCE</scope>
    <source>
        <strain evidence="3">CramosumLFYP8</strain>
    </source>
</reference>
<keyword evidence="2" id="KW-0472">Membrane</keyword>
<feature type="transmembrane region" description="Helical" evidence="2">
    <location>
        <begin position="7"/>
        <end position="28"/>
    </location>
</feature>
<sequence>MNNENKYFIKFLILVGILIVILVGYAGFNFFNISGIFNEKPIYYFCSYHDDYYLDMNDNQIVKLKNDIQNFMEELDYVDEDYDNITFQSVVYEKNKDVVYYFFLVDDEMNTLYAVQFDKRSNSWDKKFVWNGDDDNRDYHDESIKYSYLYIVDKEEYDNQKYLKEIEDTPTDDIDPEINY</sequence>
<keyword evidence="2" id="KW-0812">Transmembrane</keyword>
<evidence type="ECO:0000313" key="3">
    <source>
        <dbReference type="EMBL" id="VYT57855.1"/>
    </source>
</evidence>
<accession>A0A6N2XU51</accession>
<feature type="coiled-coil region" evidence="1">
    <location>
        <begin position="54"/>
        <end position="81"/>
    </location>
</feature>
<gene>
    <name evidence="3" type="ORF">CRLFYP8_00542</name>
</gene>
<evidence type="ECO:0000256" key="1">
    <source>
        <dbReference type="SAM" id="Coils"/>
    </source>
</evidence>
<name>A0A6N2XU51_9FIRM</name>
<evidence type="ECO:0000256" key="2">
    <source>
        <dbReference type="SAM" id="Phobius"/>
    </source>
</evidence>